<evidence type="ECO:0000313" key="1">
    <source>
        <dbReference type="EMBL" id="MEE1885281.1"/>
    </source>
</evidence>
<name>A0ABU7H1T1_9SPHI</name>
<reference evidence="1 2" key="1">
    <citation type="submission" date="2024-01" db="EMBL/GenBank/DDBJ databases">
        <title>Pedobacter sp. nov., isolated from oil-contaminated soil.</title>
        <authorList>
            <person name="Le N.T.T."/>
        </authorList>
    </citation>
    <scope>NUCLEOTIDE SEQUENCE [LARGE SCALE GENOMIC DNA]</scope>
    <source>
        <strain evidence="1 2">VNH31</strain>
    </source>
</reference>
<evidence type="ECO:0000313" key="2">
    <source>
        <dbReference type="Proteomes" id="UP001337681"/>
    </source>
</evidence>
<accession>A0ABU7H1T1</accession>
<dbReference type="Proteomes" id="UP001337681">
    <property type="component" value="Unassembled WGS sequence"/>
</dbReference>
<protein>
    <recommendedName>
        <fullName evidence="3">Adenylosuccinate lyase</fullName>
    </recommendedName>
</protein>
<dbReference type="RefSeq" id="WP_330146181.1">
    <property type="nucleotide sequence ID" value="NZ_JAZDQU010000002.1"/>
</dbReference>
<comment type="caution">
    <text evidence="1">The sequence shown here is derived from an EMBL/GenBank/DDBJ whole genome shotgun (WGS) entry which is preliminary data.</text>
</comment>
<organism evidence="1 2">
    <name type="scientific">Pedobacter flavus</name>
    <dbReference type="NCBI Taxonomy" id="3113906"/>
    <lineage>
        <taxon>Bacteria</taxon>
        <taxon>Pseudomonadati</taxon>
        <taxon>Bacteroidota</taxon>
        <taxon>Sphingobacteriia</taxon>
        <taxon>Sphingobacteriales</taxon>
        <taxon>Sphingobacteriaceae</taxon>
        <taxon>Pedobacter</taxon>
    </lineage>
</organism>
<proteinExistence type="predicted"/>
<dbReference type="InterPro" id="IPR016024">
    <property type="entry name" value="ARM-type_fold"/>
</dbReference>
<evidence type="ECO:0008006" key="3">
    <source>
        <dbReference type="Google" id="ProtNLM"/>
    </source>
</evidence>
<keyword evidence="2" id="KW-1185">Reference proteome</keyword>
<dbReference type="SUPFAM" id="SSF48371">
    <property type="entry name" value="ARM repeat"/>
    <property type="match status" value="1"/>
</dbReference>
<dbReference type="EMBL" id="JAZDQU010000002">
    <property type="protein sequence ID" value="MEE1885281.1"/>
    <property type="molecule type" value="Genomic_DNA"/>
</dbReference>
<gene>
    <name evidence="1" type="ORF">VRU49_07595</name>
</gene>
<sequence>MNESNRIEEEMVSKLEKPIGKQKVLELAAICVDDELVFKVFFKLMFHTDPLICFRAAWVLETTAILNVATIQVILPEFIDKFPSITNLSCKRHITRIIIVLNKQSADSPNYKNYRNLNLDKVVDALFLWLVDENTPVAVKANCMEALTGFINTHSWVKDELIATVDYLSCRESVAFYGRLKKIRRHLKS</sequence>